<dbReference type="Pfam" id="PF07589">
    <property type="entry name" value="PEP-CTERM"/>
    <property type="match status" value="1"/>
</dbReference>
<evidence type="ECO:0000259" key="2">
    <source>
        <dbReference type="Pfam" id="PF07589"/>
    </source>
</evidence>
<dbReference type="Proteomes" id="UP000297729">
    <property type="component" value="Unassembled WGS sequence"/>
</dbReference>
<dbReference type="AlphaFoldDB" id="A0A4Y9S1Z4"/>
<evidence type="ECO:0000256" key="1">
    <source>
        <dbReference type="SAM" id="SignalP"/>
    </source>
</evidence>
<dbReference type="OrthoDB" id="8777810at2"/>
<dbReference type="NCBIfam" id="NF033208">
    <property type="entry name" value="choice_anch_E"/>
    <property type="match status" value="1"/>
</dbReference>
<evidence type="ECO:0000313" key="4">
    <source>
        <dbReference type="Proteomes" id="UP000297729"/>
    </source>
</evidence>
<sequence>MKLIPLTVALCAGAMFSASAVAAPTTISYDITAVGSSLTDLSAPLAIRQFDAGLGHLIGIELIYSSAVTSSVDLDNQSIHDANVPVSVDATLSLYRPDNSLLATHTASLYNTSVGIVSGQSIVNAASGNQLLSIDALLGGAGDLALFTGAGYLSSVLSVQAVSASSGPSGLSADFNTYANGYGKVIYTFDAAPVPEPATCGMLLLGLGVVAYAAQRRAGAPRL</sequence>
<organism evidence="3 4">
    <name type="scientific">Duganella callida</name>
    <dbReference type="NCBI Taxonomy" id="2561932"/>
    <lineage>
        <taxon>Bacteria</taxon>
        <taxon>Pseudomonadati</taxon>
        <taxon>Pseudomonadota</taxon>
        <taxon>Betaproteobacteria</taxon>
        <taxon>Burkholderiales</taxon>
        <taxon>Oxalobacteraceae</taxon>
        <taxon>Telluria group</taxon>
        <taxon>Duganella</taxon>
    </lineage>
</organism>
<name>A0A4Y9S1Z4_9BURK</name>
<feature type="signal peptide" evidence="1">
    <location>
        <begin position="1"/>
        <end position="22"/>
    </location>
</feature>
<evidence type="ECO:0000313" key="3">
    <source>
        <dbReference type="EMBL" id="TFW13955.1"/>
    </source>
</evidence>
<dbReference type="EMBL" id="SPVG01000265">
    <property type="protein sequence ID" value="TFW13955.1"/>
    <property type="molecule type" value="Genomic_DNA"/>
</dbReference>
<comment type="caution">
    <text evidence="3">The sequence shown here is derived from an EMBL/GenBank/DDBJ whole genome shotgun (WGS) entry which is preliminary data.</text>
</comment>
<feature type="domain" description="Ice-binding protein C-terminal" evidence="2">
    <location>
        <begin position="193"/>
        <end position="217"/>
    </location>
</feature>
<keyword evidence="4" id="KW-1185">Reference proteome</keyword>
<protein>
    <submittedName>
        <fullName evidence="3">PEP-CTERM sorting domain-containing protein</fullName>
    </submittedName>
</protein>
<reference evidence="3 4" key="1">
    <citation type="submission" date="2019-03" db="EMBL/GenBank/DDBJ databases">
        <title>Draft Genome Sequence of Duganella callidus sp. nov., a Novel Duganella Species Isolated from Cultivated Soil.</title>
        <authorList>
            <person name="Raths R."/>
            <person name="Peta V."/>
            <person name="Bucking H."/>
        </authorList>
    </citation>
    <scope>NUCLEOTIDE SEQUENCE [LARGE SCALE GENOMIC DNA]</scope>
    <source>
        <strain evidence="3 4">DN04</strain>
    </source>
</reference>
<dbReference type="InterPro" id="IPR013424">
    <property type="entry name" value="Ice-binding_C"/>
</dbReference>
<keyword evidence="1" id="KW-0732">Signal</keyword>
<feature type="chain" id="PRO_5021446658" evidence="1">
    <location>
        <begin position="23"/>
        <end position="223"/>
    </location>
</feature>
<proteinExistence type="predicted"/>
<accession>A0A4Y9S1Z4</accession>
<dbReference type="RefSeq" id="WP_135204848.1">
    <property type="nucleotide sequence ID" value="NZ_SPVG01000265.1"/>
</dbReference>
<gene>
    <name evidence="3" type="ORF">E4L98_28065</name>
</gene>